<reference evidence="2 3" key="1">
    <citation type="submission" date="2024-09" db="EMBL/GenBank/DDBJ databases">
        <authorList>
            <person name="Sun Q."/>
            <person name="Mori K."/>
        </authorList>
    </citation>
    <scope>NUCLEOTIDE SEQUENCE [LARGE SCALE GENOMIC DNA]</scope>
    <source>
        <strain evidence="2 3">TISTR 2452</strain>
    </source>
</reference>
<dbReference type="PANTHER" id="PTHR11786">
    <property type="entry name" value="N-HYDROXYARYLAMINE O-ACETYLTRANSFERASE"/>
    <property type="match status" value="1"/>
</dbReference>
<dbReference type="RefSeq" id="WP_377499160.1">
    <property type="nucleotide sequence ID" value="NZ_JBHMDO010000039.1"/>
</dbReference>
<evidence type="ECO:0000313" key="2">
    <source>
        <dbReference type="EMBL" id="MFB9329160.1"/>
    </source>
</evidence>
<protein>
    <submittedName>
        <fullName evidence="2">Arylamine N-acetyltransferase</fullName>
    </submittedName>
</protein>
<gene>
    <name evidence="2" type="ORF">ACFFSY_24760</name>
</gene>
<sequence length="293" mass="33464">MLTITETNEYLRRLGFDAAEEPSLDFLFALHRAHVERIPWQTLDIYAGRPVSMDLRDSIGLMTGGRSGYCFHLNGAFSALLRTLGYEVSWHRAGVQPVGREPGVNNFHLGLTVALPDGSGNMQRFVIDVGLGDMPFEPIPLAFGRYEQGPFTYELKPSVVAEGGWRLEHEPLHGYIGVDFAPETVHDLALFHPNHAHYSRSPESPWMNLFLIRQRGEQGMNELRGCVWKAWGADGCISTEVVRKNEWLALLADVFGERFTHYSSEERDAIWGRVLMQHEDWKREREQKQKVDR</sequence>
<accession>A0ABV5KW85</accession>
<dbReference type="InterPro" id="IPR038765">
    <property type="entry name" value="Papain-like_cys_pep_sf"/>
</dbReference>
<dbReference type="PANTHER" id="PTHR11786:SF0">
    <property type="entry name" value="ARYLAMINE N-ACETYLTRANSFERASE 4-RELATED"/>
    <property type="match status" value="1"/>
</dbReference>
<name>A0ABV5KW85_9BACL</name>
<dbReference type="Pfam" id="PF00797">
    <property type="entry name" value="Acetyltransf_2"/>
    <property type="match status" value="1"/>
</dbReference>
<evidence type="ECO:0000256" key="1">
    <source>
        <dbReference type="ARBA" id="ARBA00006547"/>
    </source>
</evidence>
<organism evidence="2 3">
    <name type="scientific">Paenibacillus aurantiacus</name>
    <dbReference type="NCBI Taxonomy" id="1936118"/>
    <lineage>
        <taxon>Bacteria</taxon>
        <taxon>Bacillati</taxon>
        <taxon>Bacillota</taxon>
        <taxon>Bacilli</taxon>
        <taxon>Bacillales</taxon>
        <taxon>Paenibacillaceae</taxon>
        <taxon>Paenibacillus</taxon>
    </lineage>
</organism>
<dbReference type="Gene3D" id="3.30.2140.10">
    <property type="entry name" value="Arylamine N-acetyltransferase"/>
    <property type="match status" value="1"/>
</dbReference>
<dbReference type="InterPro" id="IPR001447">
    <property type="entry name" value="Arylamine_N-AcTrfase"/>
</dbReference>
<dbReference type="Gene3D" id="2.40.128.150">
    <property type="entry name" value="Cysteine proteinases"/>
    <property type="match status" value="1"/>
</dbReference>
<dbReference type="SUPFAM" id="SSF54001">
    <property type="entry name" value="Cysteine proteinases"/>
    <property type="match status" value="1"/>
</dbReference>
<keyword evidence="3" id="KW-1185">Reference proteome</keyword>
<dbReference type="EMBL" id="JBHMDO010000039">
    <property type="protein sequence ID" value="MFB9329160.1"/>
    <property type="molecule type" value="Genomic_DNA"/>
</dbReference>
<comment type="caution">
    <text evidence="2">The sequence shown here is derived from an EMBL/GenBank/DDBJ whole genome shotgun (WGS) entry which is preliminary data.</text>
</comment>
<dbReference type="Proteomes" id="UP001589747">
    <property type="component" value="Unassembled WGS sequence"/>
</dbReference>
<proteinExistence type="inferred from homology"/>
<comment type="similarity">
    <text evidence="1">Belongs to the arylamine N-acetyltransferase family.</text>
</comment>
<evidence type="ECO:0000313" key="3">
    <source>
        <dbReference type="Proteomes" id="UP001589747"/>
    </source>
</evidence>